<dbReference type="InterPro" id="IPR007569">
    <property type="entry name" value="DUF559"/>
</dbReference>
<reference evidence="2" key="1">
    <citation type="submission" date="2023-07" db="EMBL/GenBank/DDBJ databases">
        <title>Sequencing the genomes of 1000 actinobacteria strains.</title>
        <authorList>
            <person name="Klenk H.-P."/>
        </authorList>
    </citation>
    <scope>NUCLEOTIDE SEQUENCE</scope>
    <source>
        <strain evidence="2">DSM 44707</strain>
    </source>
</reference>
<evidence type="ECO:0000313" key="2">
    <source>
        <dbReference type="EMBL" id="MDR7278006.1"/>
    </source>
</evidence>
<accession>A0AAE4CAW1</accession>
<name>A0AAE4CAW1_9ACTN</name>
<evidence type="ECO:0000313" key="3">
    <source>
        <dbReference type="Proteomes" id="UP001183643"/>
    </source>
</evidence>
<comment type="caution">
    <text evidence="2">The sequence shown here is derived from an EMBL/GenBank/DDBJ whole genome shotgun (WGS) entry which is preliminary data.</text>
</comment>
<gene>
    <name evidence="2" type="ORF">J2S41_004784</name>
</gene>
<dbReference type="PANTHER" id="PTHR38590">
    <property type="entry name" value="BLL0828 PROTEIN"/>
    <property type="match status" value="1"/>
</dbReference>
<dbReference type="InterPro" id="IPR011335">
    <property type="entry name" value="Restrct_endonuc-II-like"/>
</dbReference>
<organism evidence="2 3">
    <name type="scientific">Catenuloplanes atrovinosus</name>
    <dbReference type="NCBI Taxonomy" id="137266"/>
    <lineage>
        <taxon>Bacteria</taxon>
        <taxon>Bacillati</taxon>
        <taxon>Actinomycetota</taxon>
        <taxon>Actinomycetes</taxon>
        <taxon>Micromonosporales</taxon>
        <taxon>Micromonosporaceae</taxon>
        <taxon>Catenuloplanes</taxon>
    </lineage>
</organism>
<dbReference type="AlphaFoldDB" id="A0AAE4CAW1"/>
<dbReference type="EMBL" id="JAVDYB010000001">
    <property type="protein sequence ID" value="MDR7278006.1"/>
    <property type="molecule type" value="Genomic_DNA"/>
</dbReference>
<dbReference type="InterPro" id="IPR047216">
    <property type="entry name" value="Endonuclease_DUF559_bact"/>
</dbReference>
<dbReference type="PANTHER" id="PTHR38590:SF1">
    <property type="entry name" value="BLL0828 PROTEIN"/>
    <property type="match status" value="1"/>
</dbReference>
<dbReference type="Gene3D" id="3.40.960.10">
    <property type="entry name" value="VSR Endonuclease"/>
    <property type="match status" value="1"/>
</dbReference>
<sequence length="328" mass="35064">MMLTALPVDRVVQVRGGDPDRIALLAARGGPDLPAVLGHRLRAAHRVDGVVAAALDELETAATGLFPAWLPGAEHLDTPGGAGLAAVRALAAEHAARTVHFGPFLADLAAAALSGVPARRRFAVEIRARGLARAVADGLGRARLVLLIRLPDGLGAAGERAVVSGAEWLADRAGIGVWLCGAPLRTVDRLSVARLPSAPADAAIAPVAGRPHPRSASEAALEAALARHPWAAGRAWNQTYQSHALASPVRLDLLWRDERCVVEIDGPEHCRPERFEADRQRDVQLQLDGFAVLRFTNARVRHDVEAVVRQIGSFIHQRRHDHLRGHQP</sequence>
<evidence type="ECO:0000259" key="1">
    <source>
        <dbReference type="Pfam" id="PF04480"/>
    </source>
</evidence>
<dbReference type="Pfam" id="PF04480">
    <property type="entry name" value="DUF559"/>
    <property type="match status" value="1"/>
</dbReference>
<protein>
    <recommendedName>
        <fullName evidence="1">DUF559 domain-containing protein</fullName>
    </recommendedName>
</protein>
<dbReference type="SUPFAM" id="SSF52980">
    <property type="entry name" value="Restriction endonuclease-like"/>
    <property type="match status" value="1"/>
</dbReference>
<dbReference type="Proteomes" id="UP001183643">
    <property type="component" value="Unassembled WGS sequence"/>
</dbReference>
<proteinExistence type="predicted"/>
<feature type="domain" description="DUF559" evidence="1">
    <location>
        <begin position="251"/>
        <end position="314"/>
    </location>
</feature>
<keyword evidence="3" id="KW-1185">Reference proteome</keyword>